<dbReference type="Proteomes" id="UP000830671">
    <property type="component" value="Chromosome 8"/>
</dbReference>
<keyword evidence="3" id="KW-1185">Reference proteome</keyword>
<evidence type="ECO:0000313" key="2">
    <source>
        <dbReference type="EMBL" id="UQC89716.1"/>
    </source>
</evidence>
<feature type="compositionally biased region" description="Polar residues" evidence="1">
    <location>
        <begin position="231"/>
        <end position="245"/>
    </location>
</feature>
<dbReference type="RefSeq" id="XP_049151317.1">
    <property type="nucleotide sequence ID" value="XM_049294171.1"/>
</dbReference>
<dbReference type="EMBL" id="CP019480">
    <property type="protein sequence ID" value="UQC89716.1"/>
    <property type="molecule type" value="Genomic_DNA"/>
</dbReference>
<gene>
    <name evidence="2" type="ORF">CLUP02_15247</name>
</gene>
<feature type="compositionally biased region" description="Low complexity" evidence="1">
    <location>
        <begin position="24"/>
        <end position="35"/>
    </location>
</feature>
<name>A0A9Q8T5Q5_9PEZI</name>
<dbReference type="KEGG" id="clup:CLUP02_15247"/>
<feature type="region of interest" description="Disordered" evidence="1">
    <location>
        <begin position="22"/>
        <end position="69"/>
    </location>
</feature>
<dbReference type="GeneID" id="73349181"/>
<dbReference type="AlphaFoldDB" id="A0A9Q8T5Q5"/>
<evidence type="ECO:0000256" key="1">
    <source>
        <dbReference type="SAM" id="MobiDB-lite"/>
    </source>
</evidence>
<feature type="region of interest" description="Disordered" evidence="1">
    <location>
        <begin position="222"/>
        <end position="251"/>
    </location>
</feature>
<accession>A0A9Q8T5Q5</accession>
<protein>
    <submittedName>
        <fullName evidence="2">Uncharacterized protein</fullName>
    </submittedName>
</protein>
<evidence type="ECO:0000313" key="3">
    <source>
        <dbReference type="Proteomes" id="UP000830671"/>
    </source>
</evidence>
<proteinExistence type="predicted"/>
<organism evidence="2 3">
    <name type="scientific">Colletotrichum lupini</name>
    <dbReference type="NCBI Taxonomy" id="145971"/>
    <lineage>
        <taxon>Eukaryota</taxon>
        <taxon>Fungi</taxon>
        <taxon>Dikarya</taxon>
        <taxon>Ascomycota</taxon>
        <taxon>Pezizomycotina</taxon>
        <taxon>Sordariomycetes</taxon>
        <taxon>Hypocreomycetidae</taxon>
        <taxon>Glomerellales</taxon>
        <taxon>Glomerellaceae</taxon>
        <taxon>Colletotrichum</taxon>
        <taxon>Colletotrichum acutatum species complex</taxon>
    </lineage>
</organism>
<sequence>MQPAGALKAGVSHPSVLTYHLDSSRSNASQNVSSSCPRQAAHITDSFPANQHATRAPDDRQVARWHMSRSPRSGNLLIPYRVSNKSMEVERPPPSPGGNPAVSAFHEHLDIGKNSPPVLIPSGNPFKHDKLLNLAANPFTLPFPRPIPSLFHDPPKLRNPKRARVDDSVDTVRLKSYAIPTMPMSSHFLCFLIRDLNLPGSGTFPTEHKLKEAAHARVTTRVSAPDADETIQGSISGTNTTLSRLPHNRQL</sequence>
<reference evidence="2" key="1">
    <citation type="journal article" date="2021" name="Mol. Plant Microbe Interact.">
        <title>Complete Genome Sequence of the Plant-Pathogenic Fungus Colletotrichum lupini.</title>
        <authorList>
            <person name="Baroncelli R."/>
            <person name="Pensec F."/>
            <person name="Da Lio D."/>
            <person name="Boufleur T."/>
            <person name="Vicente I."/>
            <person name="Sarrocco S."/>
            <person name="Picot A."/>
            <person name="Baraldi E."/>
            <person name="Sukno S."/>
            <person name="Thon M."/>
            <person name="Le Floch G."/>
        </authorList>
    </citation>
    <scope>NUCLEOTIDE SEQUENCE</scope>
    <source>
        <strain evidence="2">IMI 504893</strain>
    </source>
</reference>